<name>A0A0B6ZLB6_9EUPU</name>
<reference evidence="2" key="1">
    <citation type="submission" date="2014-12" db="EMBL/GenBank/DDBJ databases">
        <title>Insight into the proteome of Arion vulgaris.</title>
        <authorList>
            <person name="Aradska J."/>
            <person name="Bulat T."/>
            <person name="Smidak R."/>
            <person name="Sarate P."/>
            <person name="Gangsoo J."/>
            <person name="Sialana F."/>
            <person name="Bilban M."/>
            <person name="Lubec G."/>
        </authorList>
    </citation>
    <scope>NUCLEOTIDE SEQUENCE</scope>
    <source>
        <tissue evidence="2">Skin</tissue>
    </source>
</reference>
<dbReference type="InterPro" id="IPR036683">
    <property type="entry name" value="CO_DH_flav_C_dom_sf"/>
</dbReference>
<accession>A0A0B6ZLB6</accession>
<evidence type="ECO:0000259" key="1">
    <source>
        <dbReference type="SMART" id="SM01008"/>
    </source>
</evidence>
<feature type="domain" description="Aldehyde oxidase/xanthine dehydrogenase a/b hammerhead" evidence="1">
    <location>
        <begin position="108"/>
        <end position="213"/>
    </location>
</feature>
<dbReference type="Gene3D" id="3.30.390.50">
    <property type="entry name" value="CO dehydrogenase flavoprotein, C-terminal domain"/>
    <property type="match status" value="1"/>
</dbReference>
<dbReference type="SMART" id="SM01008">
    <property type="entry name" value="Ald_Xan_dh_C"/>
    <property type="match status" value="1"/>
</dbReference>
<feature type="non-terminal residue" evidence="2">
    <location>
        <position position="1"/>
    </location>
</feature>
<dbReference type="Gene3D" id="3.30.365.10">
    <property type="entry name" value="Aldehyde oxidase/xanthine dehydrogenase, molybdopterin binding domain"/>
    <property type="match status" value="1"/>
</dbReference>
<sequence>GRRWDETLLKTVCSQDLLPADLPLLPGSPGGMVAYRRTLTLSFFYRLYTAITLRLQQKSDVADVSAVDDIPLGVSSGSQFYQMPSDLQSPRDLVGRPLVHNSAYKQATGEAIYVDEIPISDGELFAGFVMSSKAHAKILNVNPSVALSLPGVVDYVTVKDVPGSNMWNDFNDLVFACDETVHEGQVLGIVLAESMSTARRAASLVKVEYQELDSIITIQDAIKKSSYFEHQPRVIRCGDIDK</sequence>
<organism evidence="2">
    <name type="scientific">Arion vulgaris</name>
    <dbReference type="NCBI Taxonomy" id="1028688"/>
    <lineage>
        <taxon>Eukaryota</taxon>
        <taxon>Metazoa</taxon>
        <taxon>Spiralia</taxon>
        <taxon>Lophotrochozoa</taxon>
        <taxon>Mollusca</taxon>
        <taxon>Gastropoda</taxon>
        <taxon>Heterobranchia</taxon>
        <taxon>Euthyneura</taxon>
        <taxon>Panpulmonata</taxon>
        <taxon>Eupulmonata</taxon>
        <taxon>Stylommatophora</taxon>
        <taxon>Helicina</taxon>
        <taxon>Arionoidea</taxon>
        <taxon>Arionidae</taxon>
        <taxon>Arion</taxon>
    </lineage>
</organism>
<protein>
    <recommendedName>
        <fullName evidence="1">Aldehyde oxidase/xanthine dehydrogenase a/b hammerhead domain-containing protein</fullName>
    </recommendedName>
</protein>
<dbReference type="PANTHER" id="PTHR45444">
    <property type="entry name" value="XANTHINE DEHYDROGENASE"/>
    <property type="match status" value="1"/>
</dbReference>
<dbReference type="SUPFAM" id="SSF54665">
    <property type="entry name" value="CO dehydrogenase molybdoprotein N-domain-like"/>
    <property type="match status" value="1"/>
</dbReference>
<dbReference type="FunFam" id="3.90.1170.50:FF:000001">
    <property type="entry name" value="Aldehyde oxidase 1"/>
    <property type="match status" value="1"/>
</dbReference>
<dbReference type="InterPro" id="IPR016208">
    <property type="entry name" value="Ald_Oxase/xanthine_DH-like"/>
</dbReference>
<gene>
    <name evidence="2" type="primary">ORF66577</name>
</gene>
<dbReference type="SUPFAM" id="SSF55447">
    <property type="entry name" value="CO dehydrogenase flavoprotein C-terminal domain-like"/>
    <property type="match status" value="1"/>
</dbReference>
<dbReference type="EMBL" id="HACG01021650">
    <property type="protein sequence ID" value="CEK68515.1"/>
    <property type="molecule type" value="Transcribed_RNA"/>
</dbReference>
<evidence type="ECO:0000313" key="2">
    <source>
        <dbReference type="EMBL" id="CEK68515.1"/>
    </source>
</evidence>
<proteinExistence type="predicted"/>
<dbReference type="GO" id="GO:0005506">
    <property type="term" value="F:iron ion binding"/>
    <property type="evidence" value="ECO:0007669"/>
    <property type="project" value="InterPro"/>
</dbReference>
<feature type="non-terminal residue" evidence="2">
    <location>
        <position position="242"/>
    </location>
</feature>
<dbReference type="Pfam" id="PF01315">
    <property type="entry name" value="Ald_Xan_dh_C"/>
    <property type="match status" value="1"/>
</dbReference>
<dbReference type="PANTHER" id="PTHR45444:SF3">
    <property type="entry name" value="XANTHINE DEHYDROGENASE"/>
    <property type="match status" value="1"/>
</dbReference>
<dbReference type="InterPro" id="IPR000674">
    <property type="entry name" value="Ald_Oxase/Xan_DH_a/b"/>
</dbReference>
<dbReference type="GO" id="GO:0016491">
    <property type="term" value="F:oxidoreductase activity"/>
    <property type="evidence" value="ECO:0007669"/>
    <property type="project" value="InterPro"/>
</dbReference>
<dbReference type="InterPro" id="IPR036856">
    <property type="entry name" value="Ald_Oxase/Xan_DH_a/b_sf"/>
</dbReference>
<dbReference type="AlphaFoldDB" id="A0A0B6ZLB6"/>
<dbReference type="Gene3D" id="3.90.1170.50">
    <property type="entry name" value="Aldehyde oxidase/xanthine dehydrogenase, a/b hammerhead"/>
    <property type="match status" value="1"/>
</dbReference>